<keyword evidence="2" id="KW-1185">Reference proteome</keyword>
<accession>A0A934R4E3</accession>
<dbReference type="RefSeq" id="WP_200350035.1">
    <property type="nucleotide sequence ID" value="NZ_BAABHZ010000005.1"/>
</dbReference>
<evidence type="ECO:0000313" key="2">
    <source>
        <dbReference type="Proteomes" id="UP000600139"/>
    </source>
</evidence>
<sequence length="83" mass="9188">MNEMNDTIMPEWLTLEGAARYCGLSTRTLESLVKDLHVVSSNVRMPGKSRGRRLLKRASLDAFIESGISGPAVIPMNVGREKQ</sequence>
<organism evidence="1 2">
    <name type="scientific">Luteolibacter yonseiensis</name>
    <dbReference type="NCBI Taxonomy" id="1144680"/>
    <lineage>
        <taxon>Bacteria</taxon>
        <taxon>Pseudomonadati</taxon>
        <taxon>Verrucomicrobiota</taxon>
        <taxon>Verrucomicrobiia</taxon>
        <taxon>Verrucomicrobiales</taxon>
        <taxon>Verrucomicrobiaceae</taxon>
        <taxon>Luteolibacter</taxon>
    </lineage>
</organism>
<name>A0A934R4E3_9BACT</name>
<evidence type="ECO:0000313" key="1">
    <source>
        <dbReference type="EMBL" id="MBK1815065.1"/>
    </source>
</evidence>
<protein>
    <submittedName>
        <fullName evidence="1">Helix-turn-helix domain-containing protein</fullName>
    </submittedName>
</protein>
<gene>
    <name evidence="1" type="ORF">JIN84_05550</name>
</gene>
<comment type="caution">
    <text evidence="1">The sequence shown here is derived from an EMBL/GenBank/DDBJ whole genome shotgun (WGS) entry which is preliminary data.</text>
</comment>
<dbReference type="EMBL" id="JAENIK010000005">
    <property type="protein sequence ID" value="MBK1815065.1"/>
    <property type="molecule type" value="Genomic_DNA"/>
</dbReference>
<dbReference type="Proteomes" id="UP000600139">
    <property type="component" value="Unassembled WGS sequence"/>
</dbReference>
<reference evidence="1" key="1">
    <citation type="submission" date="2021-01" db="EMBL/GenBank/DDBJ databases">
        <title>Modified the classification status of verrucomicrobia.</title>
        <authorList>
            <person name="Feng X."/>
        </authorList>
    </citation>
    <scope>NUCLEOTIDE SEQUENCE</scope>
    <source>
        <strain evidence="1">JCM 18052</strain>
    </source>
</reference>
<dbReference type="AlphaFoldDB" id="A0A934R4E3"/>
<proteinExistence type="predicted"/>